<proteinExistence type="predicted"/>
<evidence type="ECO:0000313" key="4">
    <source>
        <dbReference type="Proteomes" id="UP000007305"/>
    </source>
</evidence>
<evidence type="ECO:0000313" key="3">
    <source>
        <dbReference type="EnsemblPlants" id="Zm00001eb273890_P001"/>
    </source>
</evidence>
<protein>
    <submittedName>
        <fullName evidence="2 3">Uncharacterized protein</fullName>
    </submittedName>
</protein>
<feature type="compositionally biased region" description="Low complexity" evidence="1">
    <location>
        <begin position="81"/>
        <end position="96"/>
    </location>
</feature>
<sequence>MESVQRCGRPRNEAGSSLTPGLQGGVATSGPRWRRVARSTHASSGASSHYRLGHGVSVQGHGWSCGHAGSPRRSAITRKMAVSSAPASFSAGASPPEIAGDGNCSWEGEEGAMESGAEG</sequence>
<keyword evidence="4" id="KW-1185">Reference proteome</keyword>
<dbReference type="PaxDb" id="4577-AC206186.3_FGP001"/>
<feature type="region of interest" description="Disordered" evidence="1">
    <location>
        <begin position="1"/>
        <end position="119"/>
    </location>
</feature>
<dbReference type="EMBL" id="CM000782">
    <property type="protein sequence ID" value="AQK81470.1"/>
    <property type="molecule type" value="Genomic_DNA"/>
</dbReference>
<reference evidence="2" key="2">
    <citation type="submission" date="2015-12" db="EMBL/GenBank/DDBJ databases">
        <title>Update maize B73 reference genome by single molecule sequencing technologies.</title>
        <authorList>
            <consortium name="Maize Genome Sequencing Project"/>
            <person name="Ware D."/>
        </authorList>
    </citation>
    <scope>NUCLEOTIDE SEQUENCE</scope>
    <source>
        <tissue evidence="2">Seedling</tissue>
    </source>
</reference>
<evidence type="ECO:0000256" key="1">
    <source>
        <dbReference type="SAM" id="MobiDB-lite"/>
    </source>
</evidence>
<name>A0A1D6LPP4_MAIZE</name>
<reference evidence="3" key="3">
    <citation type="submission" date="2019-07" db="EMBL/GenBank/DDBJ databases">
        <authorList>
            <person name="Seetharam A."/>
            <person name="Woodhouse M."/>
            <person name="Cannon E."/>
        </authorList>
    </citation>
    <scope>NUCLEOTIDE SEQUENCE [LARGE SCALE GENOMIC DNA]</scope>
    <source>
        <strain evidence="3">cv. B73</strain>
    </source>
</reference>
<dbReference type="EnsemblPlants" id="Zm00001eb273890_T001">
    <property type="protein sequence ID" value="Zm00001eb273890_P001"/>
    <property type="gene ID" value="Zm00001eb273890"/>
</dbReference>
<dbReference type="AlphaFoldDB" id="A0A1D6LPP4"/>
<evidence type="ECO:0000313" key="2">
    <source>
        <dbReference type="EMBL" id="AQK81470.1"/>
    </source>
</evidence>
<reference evidence="4" key="1">
    <citation type="journal article" date="2009" name="Science">
        <title>The B73 maize genome: complexity, diversity, and dynamics.</title>
        <authorList>
            <person name="Schnable P.S."/>
            <person name="Ware D."/>
            <person name="Fulton R.S."/>
            <person name="Stein J.C."/>
            <person name="Wei F."/>
            <person name="Pasternak S."/>
            <person name="Liang C."/>
            <person name="Zhang J."/>
            <person name="Fulton L."/>
            <person name="Graves T.A."/>
            <person name="Minx P."/>
            <person name="Reily A.D."/>
            <person name="Courtney L."/>
            <person name="Kruchowski S.S."/>
            <person name="Tomlinson C."/>
            <person name="Strong C."/>
            <person name="Delehaunty K."/>
            <person name="Fronick C."/>
            <person name="Courtney B."/>
            <person name="Rock S.M."/>
            <person name="Belter E."/>
            <person name="Du F."/>
            <person name="Kim K."/>
            <person name="Abbott R.M."/>
            <person name="Cotton M."/>
            <person name="Levy A."/>
            <person name="Marchetto P."/>
            <person name="Ochoa K."/>
            <person name="Jackson S.M."/>
            <person name="Gillam B."/>
            <person name="Chen W."/>
            <person name="Yan L."/>
            <person name="Higginbotham J."/>
            <person name="Cardenas M."/>
            <person name="Waligorski J."/>
            <person name="Applebaum E."/>
            <person name="Phelps L."/>
            <person name="Falcone J."/>
            <person name="Kanchi K."/>
            <person name="Thane T."/>
            <person name="Scimone A."/>
            <person name="Thane N."/>
            <person name="Henke J."/>
            <person name="Wang T."/>
            <person name="Ruppert J."/>
            <person name="Shah N."/>
            <person name="Rotter K."/>
            <person name="Hodges J."/>
            <person name="Ingenthron E."/>
            <person name="Cordes M."/>
            <person name="Kohlberg S."/>
            <person name="Sgro J."/>
            <person name="Delgado B."/>
            <person name="Mead K."/>
            <person name="Chinwalla A."/>
            <person name="Leonard S."/>
            <person name="Crouse K."/>
            <person name="Collura K."/>
            <person name="Kudrna D."/>
            <person name="Currie J."/>
            <person name="He R."/>
            <person name="Angelova A."/>
            <person name="Rajasekar S."/>
            <person name="Mueller T."/>
            <person name="Lomeli R."/>
            <person name="Scara G."/>
            <person name="Ko A."/>
            <person name="Delaney K."/>
            <person name="Wissotski M."/>
            <person name="Lopez G."/>
            <person name="Campos D."/>
            <person name="Braidotti M."/>
            <person name="Ashley E."/>
            <person name="Golser W."/>
            <person name="Kim H."/>
            <person name="Lee S."/>
            <person name="Lin J."/>
            <person name="Dujmic Z."/>
            <person name="Kim W."/>
            <person name="Talag J."/>
            <person name="Zuccolo A."/>
            <person name="Fan C."/>
            <person name="Sebastian A."/>
            <person name="Kramer M."/>
            <person name="Spiegel L."/>
            <person name="Nascimento L."/>
            <person name="Zutavern T."/>
            <person name="Miller B."/>
            <person name="Ambroise C."/>
            <person name="Muller S."/>
            <person name="Spooner W."/>
            <person name="Narechania A."/>
            <person name="Ren L."/>
            <person name="Wei S."/>
            <person name="Kumari S."/>
            <person name="Faga B."/>
            <person name="Levy M.J."/>
            <person name="McMahan L."/>
            <person name="Van Buren P."/>
            <person name="Vaughn M.W."/>
            <person name="Ying K."/>
            <person name="Yeh C.-T."/>
            <person name="Emrich S.J."/>
            <person name="Jia Y."/>
            <person name="Kalyanaraman A."/>
            <person name="Hsia A.-P."/>
            <person name="Barbazuk W.B."/>
            <person name="Baucom R.S."/>
            <person name="Brutnell T.P."/>
            <person name="Carpita N.C."/>
            <person name="Chaparro C."/>
            <person name="Chia J.-M."/>
            <person name="Deragon J.-M."/>
            <person name="Estill J.C."/>
            <person name="Fu Y."/>
            <person name="Jeddeloh J.A."/>
            <person name="Han Y."/>
            <person name="Lee H."/>
            <person name="Li P."/>
            <person name="Lisch D.R."/>
            <person name="Liu S."/>
            <person name="Liu Z."/>
            <person name="Nagel D.H."/>
            <person name="McCann M.C."/>
            <person name="SanMiguel P."/>
            <person name="Myers A.M."/>
            <person name="Nettleton D."/>
            <person name="Nguyen J."/>
            <person name="Penning B.W."/>
            <person name="Ponnala L."/>
            <person name="Schneider K.L."/>
            <person name="Schwartz D.C."/>
            <person name="Sharma A."/>
            <person name="Soderlund C."/>
            <person name="Springer N.M."/>
            <person name="Sun Q."/>
            <person name="Wang H."/>
            <person name="Waterman M."/>
            <person name="Westerman R."/>
            <person name="Wolfgruber T.K."/>
            <person name="Yang L."/>
            <person name="Yu Y."/>
            <person name="Zhang L."/>
            <person name="Zhou S."/>
            <person name="Zhu Q."/>
            <person name="Bennetzen J.L."/>
            <person name="Dawe R.K."/>
            <person name="Jiang J."/>
            <person name="Jiang N."/>
            <person name="Presting G.G."/>
            <person name="Wessler S.R."/>
            <person name="Aluru S."/>
            <person name="Martienssen R.A."/>
            <person name="Clifton S.W."/>
            <person name="McCombie W.R."/>
            <person name="Wing R.A."/>
            <person name="Wilson R.K."/>
        </authorList>
    </citation>
    <scope>NUCLEOTIDE SEQUENCE [LARGE SCALE GENOMIC DNA]</scope>
    <source>
        <strain evidence="4">cv. B73</strain>
    </source>
</reference>
<dbReference type="Proteomes" id="UP000007305">
    <property type="component" value="Chromosome 6"/>
</dbReference>
<dbReference type="eggNOG" id="ENOG502R75C">
    <property type="taxonomic scope" value="Eukaryota"/>
</dbReference>
<reference evidence="3" key="4">
    <citation type="submission" date="2021-05" db="UniProtKB">
        <authorList>
            <consortium name="EnsemblPlants"/>
        </authorList>
    </citation>
    <scope>IDENTIFICATION</scope>
    <source>
        <strain evidence="3">cv. B73</strain>
    </source>
</reference>
<dbReference type="Gramene" id="Zm00001eb273890_T001">
    <property type="protein sequence ID" value="Zm00001eb273890_P001"/>
    <property type="gene ID" value="Zm00001eb273890"/>
</dbReference>
<organism evidence="3 4">
    <name type="scientific">Zea mays</name>
    <name type="common">Maize</name>
    <dbReference type="NCBI Taxonomy" id="4577"/>
    <lineage>
        <taxon>Eukaryota</taxon>
        <taxon>Viridiplantae</taxon>
        <taxon>Streptophyta</taxon>
        <taxon>Embryophyta</taxon>
        <taxon>Tracheophyta</taxon>
        <taxon>Spermatophyta</taxon>
        <taxon>Magnoliopsida</taxon>
        <taxon>Liliopsida</taxon>
        <taxon>Poales</taxon>
        <taxon>Poaceae</taxon>
        <taxon>PACMAD clade</taxon>
        <taxon>Panicoideae</taxon>
        <taxon>Andropogonodae</taxon>
        <taxon>Andropogoneae</taxon>
        <taxon>Tripsacinae</taxon>
        <taxon>Zea</taxon>
    </lineage>
</organism>
<accession>A0A1D6LPP4</accession>
<gene>
    <name evidence="2" type="ORF">ZEAMMB73_Zm00001d036600</name>
</gene>